<evidence type="ECO:0000313" key="1">
    <source>
        <dbReference type="EMBL" id="CAB3227044.1"/>
    </source>
</evidence>
<reference evidence="1 2" key="1">
    <citation type="submission" date="2020-04" db="EMBL/GenBank/DDBJ databases">
        <authorList>
            <person name="Wallbank WR R."/>
            <person name="Pardo Diaz C."/>
            <person name="Kozak K."/>
            <person name="Martin S."/>
            <person name="Jiggins C."/>
            <person name="Moest M."/>
            <person name="Warren A I."/>
            <person name="Byers J.R.P. K."/>
            <person name="Montejo-Kovacevich G."/>
            <person name="Yen C E."/>
        </authorList>
    </citation>
    <scope>NUCLEOTIDE SEQUENCE [LARGE SCALE GENOMIC DNA]</scope>
</reference>
<dbReference type="Proteomes" id="UP000494106">
    <property type="component" value="Unassembled WGS sequence"/>
</dbReference>
<evidence type="ECO:0000313" key="2">
    <source>
        <dbReference type="Proteomes" id="UP000494106"/>
    </source>
</evidence>
<sequence>MPRLSNVIITLKGIDPGDEVTPTLGSFKMRIFNNSMKLHEFHVVDDISLSHDEGELLVPDTLSPNPISENPLEDPLLELPSHIPTTFDDENLLNENVSRNPTSDTAVNPYQNPIPGPSTVPDFPLTPEVEPELIDLGPLDLSPRSADLDLDLEGLNIPSPTDLIQRPSMNLNNDDYSKFLKTISNKESVFDTVLKEHNENLLKFPHKIILIPTSIDLDESNPYVSEILNDNPNRDEILNAEKEPNSFLNTKFADKEIYLMFTKVHHFDESSYPDIYDSLKRCTKQNAHGGWFIDLALTGRVRCTASDRSHRCVDSAQSVLDQERKKLLDM</sequence>
<proteinExistence type="predicted"/>
<dbReference type="EMBL" id="CADEBC010000232">
    <property type="protein sequence ID" value="CAB3227044.1"/>
    <property type="molecule type" value="Genomic_DNA"/>
</dbReference>
<comment type="caution">
    <text evidence="1">The sequence shown here is derived from an EMBL/GenBank/DDBJ whole genome shotgun (WGS) entry which is preliminary data.</text>
</comment>
<dbReference type="OrthoDB" id="413122at2759"/>
<gene>
    <name evidence="1" type="ORF">APLA_LOCUS3211</name>
</gene>
<protein>
    <submittedName>
        <fullName evidence="1">Uncharacterized protein</fullName>
    </submittedName>
</protein>
<accession>A0A8S0Z236</accession>
<keyword evidence="2" id="KW-1185">Reference proteome</keyword>
<dbReference type="AlphaFoldDB" id="A0A8S0Z236"/>
<organism evidence="1 2">
    <name type="scientific">Arctia plantaginis</name>
    <name type="common">Wood tiger moth</name>
    <name type="synonym">Phalaena plantaginis</name>
    <dbReference type="NCBI Taxonomy" id="874455"/>
    <lineage>
        <taxon>Eukaryota</taxon>
        <taxon>Metazoa</taxon>
        <taxon>Ecdysozoa</taxon>
        <taxon>Arthropoda</taxon>
        <taxon>Hexapoda</taxon>
        <taxon>Insecta</taxon>
        <taxon>Pterygota</taxon>
        <taxon>Neoptera</taxon>
        <taxon>Endopterygota</taxon>
        <taxon>Lepidoptera</taxon>
        <taxon>Glossata</taxon>
        <taxon>Ditrysia</taxon>
        <taxon>Noctuoidea</taxon>
        <taxon>Erebidae</taxon>
        <taxon>Arctiinae</taxon>
        <taxon>Arctia</taxon>
    </lineage>
</organism>
<name>A0A8S0Z236_ARCPL</name>